<sequence length="132" mass="15047">MHWPQALTADGRALAPHESPTFVETWEMMEKLVEAARRMSVSPAQVMLSWGVQRGTAVIPKTVHEDRMRQNLQLVTLSDDDMYVLNELHKKPGMHRSLCGFHSSELGGSCFGWTYEMLGWDMIQGGVMRDRE</sequence>
<name>A0ABR3EZG6_9AGAR</name>
<dbReference type="Gene3D" id="3.20.20.100">
    <property type="entry name" value="NADP-dependent oxidoreductase domain"/>
    <property type="match status" value="1"/>
</dbReference>
<keyword evidence="3" id="KW-1185">Reference proteome</keyword>
<dbReference type="Proteomes" id="UP001465976">
    <property type="component" value="Unassembled WGS sequence"/>
</dbReference>
<dbReference type="Pfam" id="PF00248">
    <property type="entry name" value="Aldo_ket_red"/>
    <property type="match status" value="1"/>
</dbReference>
<evidence type="ECO:0000313" key="2">
    <source>
        <dbReference type="EMBL" id="KAL0568329.1"/>
    </source>
</evidence>
<dbReference type="InterPro" id="IPR020471">
    <property type="entry name" value="AKR"/>
</dbReference>
<dbReference type="InterPro" id="IPR036812">
    <property type="entry name" value="NAD(P)_OxRdtase_dom_sf"/>
</dbReference>
<proteinExistence type="predicted"/>
<evidence type="ECO:0000259" key="1">
    <source>
        <dbReference type="Pfam" id="PF00248"/>
    </source>
</evidence>
<protein>
    <recommendedName>
        <fullName evidence="1">NADP-dependent oxidoreductase domain-containing protein</fullName>
    </recommendedName>
</protein>
<evidence type="ECO:0000313" key="3">
    <source>
        <dbReference type="Proteomes" id="UP001465976"/>
    </source>
</evidence>
<dbReference type="SUPFAM" id="SSF51430">
    <property type="entry name" value="NAD(P)-linked oxidoreductase"/>
    <property type="match status" value="1"/>
</dbReference>
<dbReference type="PANTHER" id="PTHR11732">
    <property type="entry name" value="ALDO/KETO REDUCTASE"/>
    <property type="match status" value="1"/>
</dbReference>
<dbReference type="PROSITE" id="PS00063">
    <property type="entry name" value="ALDOKETO_REDUCTASE_3"/>
    <property type="match status" value="1"/>
</dbReference>
<feature type="domain" description="NADP-dependent oxidoreductase" evidence="1">
    <location>
        <begin position="20"/>
        <end position="88"/>
    </location>
</feature>
<organism evidence="2 3">
    <name type="scientific">Marasmius crinis-equi</name>
    <dbReference type="NCBI Taxonomy" id="585013"/>
    <lineage>
        <taxon>Eukaryota</taxon>
        <taxon>Fungi</taxon>
        <taxon>Dikarya</taxon>
        <taxon>Basidiomycota</taxon>
        <taxon>Agaricomycotina</taxon>
        <taxon>Agaricomycetes</taxon>
        <taxon>Agaricomycetidae</taxon>
        <taxon>Agaricales</taxon>
        <taxon>Marasmiineae</taxon>
        <taxon>Marasmiaceae</taxon>
        <taxon>Marasmius</taxon>
    </lineage>
</organism>
<dbReference type="EMBL" id="JBAHYK010001364">
    <property type="protein sequence ID" value="KAL0568329.1"/>
    <property type="molecule type" value="Genomic_DNA"/>
</dbReference>
<dbReference type="InterPro" id="IPR023210">
    <property type="entry name" value="NADP_OxRdtase_dom"/>
</dbReference>
<accession>A0ABR3EZG6</accession>
<comment type="caution">
    <text evidence="2">The sequence shown here is derived from an EMBL/GenBank/DDBJ whole genome shotgun (WGS) entry which is preliminary data.</text>
</comment>
<gene>
    <name evidence="2" type="ORF">V5O48_013663</name>
</gene>
<reference evidence="2 3" key="1">
    <citation type="submission" date="2024-02" db="EMBL/GenBank/DDBJ databases">
        <title>A draft genome for the cacao thread blight pathogen Marasmius crinis-equi.</title>
        <authorList>
            <person name="Cohen S.P."/>
            <person name="Baruah I.K."/>
            <person name="Amoako-Attah I."/>
            <person name="Bukari Y."/>
            <person name="Meinhardt L.W."/>
            <person name="Bailey B.A."/>
        </authorList>
    </citation>
    <scope>NUCLEOTIDE SEQUENCE [LARGE SCALE GENOMIC DNA]</scope>
    <source>
        <strain evidence="2 3">GH-76</strain>
    </source>
</reference>
<dbReference type="InterPro" id="IPR018170">
    <property type="entry name" value="Aldo/ket_reductase_CS"/>
</dbReference>